<dbReference type="AlphaFoldDB" id="A0ABF7RAF4"/>
<dbReference type="InterPro" id="IPR051401">
    <property type="entry name" value="GtrA_CellWall_Glycosyl"/>
</dbReference>
<feature type="transmembrane region" description="Helical" evidence="6">
    <location>
        <begin position="124"/>
        <end position="146"/>
    </location>
</feature>
<gene>
    <name evidence="8" type="ORF">RSIPO_00676</name>
</gene>
<comment type="similarity">
    <text evidence="2">Belongs to the GtrA family.</text>
</comment>
<keyword evidence="9" id="KW-1185">Reference proteome</keyword>
<accession>A0ABF7RAF4</accession>
<evidence type="ECO:0000259" key="7">
    <source>
        <dbReference type="Pfam" id="PF04138"/>
    </source>
</evidence>
<comment type="subcellular location">
    <subcellularLocation>
        <location evidence="1">Membrane</location>
        <topology evidence="1">Multi-pass membrane protein</topology>
    </subcellularLocation>
</comment>
<evidence type="ECO:0000256" key="2">
    <source>
        <dbReference type="ARBA" id="ARBA00009399"/>
    </source>
</evidence>
<keyword evidence="3 6" id="KW-0812">Transmembrane</keyword>
<dbReference type="EMBL" id="LN651282">
    <property type="protein sequence ID" value="CEJ18494.1"/>
    <property type="molecule type" value="Genomic_DNA"/>
</dbReference>
<reference evidence="8" key="1">
    <citation type="submission" date="2014-11" db="EMBL/GenBank/DDBJ databases">
        <authorList>
            <person name="Genoscope - CEA"/>
        </authorList>
    </citation>
    <scope>NUCLEOTIDE SEQUENCE</scope>
    <source>
        <strain evidence="8">IPO1609</strain>
    </source>
</reference>
<keyword evidence="4 6" id="KW-1133">Transmembrane helix</keyword>
<protein>
    <submittedName>
        <fullName evidence="8">Hypothetical transmembrane protein</fullName>
    </submittedName>
</protein>
<dbReference type="InterPro" id="IPR007267">
    <property type="entry name" value="GtrA_DPMS_TM"/>
</dbReference>
<feature type="domain" description="GtrA/DPMS transmembrane" evidence="7">
    <location>
        <begin position="36"/>
        <end position="148"/>
    </location>
</feature>
<dbReference type="PANTHER" id="PTHR38459:SF1">
    <property type="entry name" value="PROPHAGE BACTOPRENOL-LINKED GLUCOSE TRANSLOCASE HOMOLOG"/>
    <property type="match status" value="1"/>
</dbReference>
<dbReference type="PANTHER" id="PTHR38459">
    <property type="entry name" value="PROPHAGE BACTOPRENOL-LINKED GLUCOSE TRANSLOCASE HOMOLOG"/>
    <property type="match status" value="1"/>
</dbReference>
<evidence type="ECO:0000256" key="6">
    <source>
        <dbReference type="SAM" id="Phobius"/>
    </source>
</evidence>
<proteinExistence type="inferred from homology"/>
<evidence type="ECO:0000256" key="4">
    <source>
        <dbReference type="ARBA" id="ARBA00022989"/>
    </source>
</evidence>
<evidence type="ECO:0000256" key="3">
    <source>
        <dbReference type="ARBA" id="ARBA00022692"/>
    </source>
</evidence>
<name>A0ABF7RAF4_RALSL</name>
<reference evidence="8" key="2">
    <citation type="submission" date="2022-04" db="EMBL/GenBank/DDBJ databases">
        <title>Genomic draft of R. solanacearum strain IPO1609, a phylotype IIB1/biovar 2/race 3 strain isolated from potato in Europe.</title>
        <authorList>
            <person name="Boucher C."/>
            <person name="Carrere S."/>
            <person name="Dossat C."/>
            <person name="Elbaz M."/>
            <person name="Genin S."/>
            <person name="Gouzy J."/>
            <person name="Prior P."/>
            <person name="Segurens B."/>
            <person name="Wincker P."/>
        </authorList>
    </citation>
    <scope>NUCLEOTIDE SEQUENCE</scope>
    <source>
        <strain evidence="8">IPO1609</strain>
    </source>
</reference>
<sequence>MMRQAETSVANALAGVVPETIARLLPDRMTIVRVFRFGISGVVATGVHVALAMLLITGFSATQVEANGVAFVCANVCSYLLNALWAFSARPGRDNFLRFFCVSVFGLLLTLAISWTAQRLGANYWTGLAGILATVPPITFVLHRFWTFR</sequence>
<evidence type="ECO:0000256" key="1">
    <source>
        <dbReference type="ARBA" id="ARBA00004141"/>
    </source>
</evidence>
<feature type="transmembrane region" description="Helical" evidence="6">
    <location>
        <begin position="99"/>
        <end position="118"/>
    </location>
</feature>
<organism evidence="8 9">
    <name type="scientific">Ralstonia solanacearum IPO1609</name>
    <dbReference type="NCBI Taxonomy" id="564066"/>
    <lineage>
        <taxon>Bacteria</taxon>
        <taxon>Pseudomonadati</taxon>
        <taxon>Pseudomonadota</taxon>
        <taxon>Betaproteobacteria</taxon>
        <taxon>Burkholderiales</taxon>
        <taxon>Burkholderiaceae</taxon>
        <taxon>Ralstonia</taxon>
        <taxon>Ralstonia solanacearum species complex</taxon>
    </lineage>
</organism>
<evidence type="ECO:0000256" key="5">
    <source>
        <dbReference type="ARBA" id="ARBA00023136"/>
    </source>
</evidence>
<dbReference type="Pfam" id="PF04138">
    <property type="entry name" value="GtrA_DPMS_TM"/>
    <property type="match status" value="1"/>
</dbReference>
<evidence type="ECO:0000313" key="8">
    <source>
        <dbReference type="EMBL" id="CEJ18494.1"/>
    </source>
</evidence>
<dbReference type="Proteomes" id="UP000053470">
    <property type="component" value="Unassembled WGS sequence"/>
</dbReference>
<dbReference type="GO" id="GO:0016020">
    <property type="term" value="C:membrane"/>
    <property type="evidence" value="ECO:0007669"/>
    <property type="project" value="UniProtKB-SubCell"/>
</dbReference>
<feature type="transmembrane region" description="Helical" evidence="6">
    <location>
        <begin position="34"/>
        <end position="56"/>
    </location>
</feature>
<evidence type="ECO:0000313" key="9">
    <source>
        <dbReference type="Proteomes" id="UP000053470"/>
    </source>
</evidence>
<keyword evidence="5 6" id="KW-0472">Membrane</keyword>
<feature type="transmembrane region" description="Helical" evidence="6">
    <location>
        <begin position="68"/>
        <end position="87"/>
    </location>
</feature>